<keyword evidence="7" id="KW-0493">Microtubule</keyword>
<dbReference type="PROSITE" id="PS00411">
    <property type="entry name" value="KINESIN_MOTOR_1"/>
    <property type="match status" value="1"/>
</dbReference>
<feature type="domain" description="Kinesin motor" evidence="9">
    <location>
        <begin position="4"/>
        <end position="405"/>
    </location>
</feature>
<accession>A0A1Y2HK65</accession>
<dbReference type="InterPro" id="IPR036961">
    <property type="entry name" value="Kinesin_motor_dom_sf"/>
</dbReference>
<dbReference type="PANTHER" id="PTHR47969:SF15">
    <property type="entry name" value="CHROMOSOME-ASSOCIATED KINESIN KIF4A-RELATED"/>
    <property type="match status" value="1"/>
</dbReference>
<comment type="similarity">
    <text evidence="6 7">Belongs to the TRAFAC class myosin-kinesin ATPase superfamily. Kinesin family.</text>
</comment>
<dbReference type="InterPro" id="IPR001752">
    <property type="entry name" value="Kinesin_motor_dom"/>
</dbReference>
<dbReference type="SMART" id="SM00129">
    <property type="entry name" value="KISc"/>
    <property type="match status" value="1"/>
</dbReference>
<feature type="binding site" evidence="6">
    <location>
        <begin position="143"/>
        <end position="150"/>
    </location>
    <ligand>
        <name>ATP</name>
        <dbReference type="ChEBI" id="CHEBI:30616"/>
    </ligand>
</feature>
<dbReference type="GO" id="GO:0008017">
    <property type="term" value="F:microtubule binding"/>
    <property type="evidence" value="ECO:0007669"/>
    <property type="project" value="InterPro"/>
</dbReference>
<feature type="compositionally biased region" description="Low complexity" evidence="8">
    <location>
        <begin position="21"/>
        <end position="30"/>
    </location>
</feature>
<protein>
    <recommendedName>
        <fullName evidence="7">Kinesin-like protein</fullName>
    </recommendedName>
</protein>
<dbReference type="PROSITE" id="PS50067">
    <property type="entry name" value="KINESIN_MOTOR_2"/>
    <property type="match status" value="1"/>
</dbReference>
<evidence type="ECO:0000256" key="6">
    <source>
        <dbReference type="PROSITE-ProRule" id="PRU00283"/>
    </source>
</evidence>
<evidence type="ECO:0000313" key="10">
    <source>
        <dbReference type="EMBL" id="ORZ34956.1"/>
    </source>
</evidence>
<dbReference type="GO" id="GO:0007052">
    <property type="term" value="P:mitotic spindle organization"/>
    <property type="evidence" value="ECO:0007669"/>
    <property type="project" value="TreeGrafter"/>
</dbReference>
<dbReference type="GO" id="GO:0005875">
    <property type="term" value="C:microtubule associated complex"/>
    <property type="evidence" value="ECO:0007669"/>
    <property type="project" value="TreeGrafter"/>
</dbReference>
<dbReference type="GO" id="GO:0005524">
    <property type="term" value="F:ATP binding"/>
    <property type="evidence" value="ECO:0007669"/>
    <property type="project" value="UniProtKB-UniRule"/>
</dbReference>
<gene>
    <name evidence="10" type="ORF">BCR44DRAFT_1500135</name>
</gene>
<evidence type="ECO:0000256" key="4">
    <source>
        <dbReference type="ARBA" id="ARBA00022840"/>
    </source>
</evidence>
<organism evidence="10 11">
    <name type="scientific">Catenaria anguillulae PL171</name>
    <dbReference type="NCBI Taxonomy" id="765915"/>
    <lineage>
        <taxon>Eukaryota</taxon>
        <taxon>Fungi</taxon>
        <taxon>Fungi incertae sedis</taxon>
        <taxon>Blastocladiomycota</taxon>
        <taxon>Blastocladiomycetes</taxon>
        <taxon>Blastocladiales</taxon>
        <taxon>Catenariaceae</taxon>
        <taxon>Catenaria</taxon>
    </lineage>
</organism>
<dbReference type="SUPFAM" id="SSF52540">
    <property type="entry name" value="P-loop containing nucleoside triphosphate hydrolases"/>
    <property type="match status" value="1"/>
</dbReference>
<keyword evidence="2" id="KW-0963">Cytoplasm</keyword>
<dbReference type="EMBL" id="MCFL01000025">
    <property type="protein sequence ID" value="ORZ34956.1"/>
    <property type="molecule type" value="Genomic_DNA"/>
</dbReference>
<dbReference type="GO" id="GO:0005874">
    <property type="term" value="C:microtubule"/>
    <property type="evidence" value="ECO:0007669"/>
    <property type="project" value="UniProtKB-KW"/>
</dbReference>
<sequence length="508" mass="53999">MHTRVQVAVRIRPAREQQPLTSSASTSPTSRARRGSGNSQAGNGSRPSSAASNYSSLGGGAGRLINAESANTIRVVSKSESMLQQPGTFLGAGAANNPDRLARYQYDHVFNESAQQDAIYSSAIQPIVESFLSGFNCTIFAYGQTGSGKTYTMGTEAMSSEEDSAGIIPRALKDIFASLNGKTYEANLSMIEIYNEDIYDLLRPASSGSGSSSPSPASRNLLTLREDSAGIAKVVGAVETIVSSSEECLALLQRGLATRSTGMTAMNQRSSRSHAIVTLSLIQHLDNSTVATCLSSRFHFVDLAGSERVNKSATTGDRRREGISINQGLLALGQVIHALSEPATGQQGTQQPQHVPYRESKLTRVLQSALGGNSRTLMVTCISADDSDYSESVSSLRYAARARAIRNSAVANIQIDPAVDQVAVALAKENAELKALVAQLQAQGALGAVKPDTADSAKTRETVVPARVRLEDTFFADYERLCDRVSKFRSHLGAVRASVQTPVTAWGS</sequence>
<evidence type="ECO:0000256" key="3">
    <source>
        <dbReference type="ARBA" id="ARBA00022741"/>
    </source>
</evidence>
<dbReference type="GO" id="GO:0005737">
    <property type="term" value="C:cytoplasm"/>
    <property type="evidence" value="ECO:0007669"/>
    <property type="project" value="UniProtKB-SubCell"/>
</dbReference>
<keyword evidence="3 6" id="KW-0547">Nucleotide-binding</keyword>
<comment type="subcellular location">
    <subcellularLocation>
        <location evidence="1">Cytoplasm</location>
    </subcellularLocation>
</comment>
<dbReference type="InterPro" id="IPR027640">
    <property type="entry name" value="Kinesin-like_fam"/>
</dbReference>
<proteinExistence type="inferred from homology"/>
<evidence type="ECO:0000256" key="2">
    <source>
        <dbReference type="ARBA" id="ARBA00022490"/>
    </source>
</evidence>
<evidence type="ECO:0000256" key="1">
    <source>
        <dbReference type="ARBA" id="ARBA00004496"/>
    </source>
</evidence>
<dbReference type="GO" id="GO:0051231">
    <property type="term" value="P:spindle elongation"/>
    <property type="evidence" value="ECO:0007669"/>
    <property type="project" value="TreeGrafter"/>
</dbReference>
<comment type="caution">
    <text evidence="10">The sequence shown here is derived from an EMBL/GenBank/DDBJ whole genome shotgun (WGS) entry which is preliminary data.</text>
</comment>
<dbReference type="PANTHER" id="PTHR47969">
    <property type="entry name" value="CHROMOSOME-ASSOCIATED KINESIN KIF4A-RELATED"/>
    <property type="match status" value="1"/>
</dbReference>
<dbReference type="InterPro" id="IPR027417">
    <property type="entry name" value="P-loop_NTPase"/>
</dbReference>
<feature type="compositionally biased region" description="Low complexity" evidence="8">
    <location>
        <begin position="44"/>
        <end position="55"/>
    </location>
</feature>
<keyword evidence="6 7" id="KW-0505">Motor protein</keyword>
<dbReference type="GO" id="GO:0007018">
    <property type="term" value="P:microtubule-based movement"/>
    <property type="evidence" value="ECO:0007669"/>
    <property type="project" value="InterPro"/>
</dbReference>
<keyword evidence="4 6" id="KW-0067">ATP-binding</keyword>
<feature type="region of interest" description="Disordered" evidence="8">
    <location>
        <begin position="1"/>
        <end position="55"/>
    </location>
</feature>
<name>A0A1Y2HK65_9FUNG</name>
<keyword evidence="5" id="KW-0175">Coiled coil</keyword>
<keyword evidence="10" id="KW-0378">Hydrolase</keyword>
<dbReference type="Proteomes" id="UP000193411">
    <property type="component" value="Unassembled WGS sequence"/>
</dbReference>
<dbReference type="GO" id="GO:0016787">
    <property type="term" value="F:hydrolase activity"/>
    <property type="evidence" value="ECO:0007669"/>
    <property type="project" value="UniProtKB-KW"/>
</dbReference>
<evidence type="ECO:0000256" key="8">
    <source>
        <dbReference type="SAM" id="MobiDB-lite"/>
    </source>
</evidence>
<dbReference type="GO" id="GO:0003777">
    <property type="term" value="F:microtubule motor activity"/>
    <property type="evidence" value="ECO:0007669"/>
    <property type="project" value="InterPro"/>
</dbReference>
<dbReference type="STRING" id="765915.A0A1Y2HK65"/>
<dbReference type="InterPro" id="IPR019821">
    <property type="entry name" value="Kinesin_motor_CS"/>
</dbReference>
<evidence type="ECO:0000259" key="9">
    <source>
        <dbReference type="PROSITE" id="PS50067"/>
    </source>
</evidence>
<evidence type="ECO:0000256" key="7">
    <source>
        <dbReference type="RuleBase" id="RU000394"/>
    </source>
</evidence>
<dbReference type="PRINTS" id="PR00380">
    <property type="entry name" value="KINESINHEAVY"/>
</dbReference>
<dbReference type="Pfam" id="PF00225">
    <property type="entry name" value="Kinesin"/>
    <property type="match status" value="1"/>
</dbReference>
<evidence type="ECO:0000313" key="11">
    <source>
        <dbReference type="Proteomes" id="UP000193411"/>
    </source>
</evidence>
<dbReference type="AlphaFoldDB" id="A0A1Y2HK65"/>
<evidence type="ECO:0000256" key="5">
    <source>
        <dbReference type="ARBA" id="ARBA00023054"/>
    </source>
</evidence>
<dbReference type="Gene3D" id="3.40.850.10">
    <property type="entry name" value="Kinesin motor domain"/>
    <property type="match status" value="1"/>
</dbReference>
<keyword evidence="11" id="KW-1185">Reference proteome</keyword>
<dbReference type="OrthoDB" id="3176171at2759"/>
<reference evidence="10 11" key="1">
    <citation type="submission" date="2016-07" db="EMBL/GenBank/DDBJ databases">
        <title>Pervasive Adenine N6-methylation of Active Genes in Fungi.</title>
        <authorList>
            <consortium name="DOE Joint Genome Institute"/>
            <person name="Mondo S.J."/>
            <person name="Dannebaum R.O."/>
            <person name="Kuo R.C."/>
            <person name="Labutti K."/>
            <person name="Haridas S."/>
            <person name="Kuo A."/>
            <person name="Salamov A."/>
            <person name="Ahrendt S.R."/>
            <person name="Lipzen A."/>
            <person name="Sullivan W."/>
            <person name="Andreopoulos W.B."/>
            <person name="Clum A."/>
            <person name="Lindquist E."/>
            <person name="Daum C."/>
            <person name="Ramamoorthy G.K."/>
            <person name="Gryganskyi A."/>
            <person name="Culley D."/>
            <person name="Magnuson J.K."/>
            <person name="James T.Y."/>
            <person name="O'Malley M.A."/>
            <person name="Stajich J.E."/>
            <person name="Spatafora J.W."/>
            <person name="Visel A."/>
            <person name="Grigoriev I.V."/>
        </authorList>
    </citation>
    <scope>NUCLEOTIDE SEQUENCE [LARGE SCALE GENOMIC DNA]</scope>
    <source>
        <strain evidence="10 11">PL171</strain>
    </source>
</reference>